<gene>
    <name evidence="4" type="ORF">AKJ09_01817</name>
</gene>
<evidence type="ECO:0000313" key="4">
    <source>
        <dbReference type="EMBL" id="AKU95153.1"/>
    </source>
</evidence>
<protein>
    <submittedName>
        <fullName evidence="4">Chemotaxis regulator-transmits chemoreceptor signals to flagelllar motor components CheY</fullName>
    </submittedName>
</protein>
<feature type="domain" description="Response regulatory" evidence="3">
    <location>
        <begin position="34"/>
        <end position="150"/>
    </location>
</feature>
<keyword evidence="1" id="KW-0597">Phosphoprotein</keyword>
<name>A0A0K1PNP9_9BACT</name>
<evidence type="ECO:0000313" key="5">
    <source>
        <dbReference type="Proteomes" id="UP000064967"/>
    </source>
</evidence>
<proteinExistence type="predicted"/>
<dbReference type="SUPFAM" id="SSF52172">
    <property type="entry name" value="CheY-like"/>
    <property type="match status" value="1"/>
</dbReference>
<keyword evidence="5" id="KW-1185">Reference proteome</keyword>
<dbReference type="EMBL" id="CP012333">
    <property type="protein sequence ID" value="AKU95153.1"/>
    <property type="molecule type" value="Genomic_DNA"/>
</dbReference>
<dbReference type="PATRIC" id="fig|1391654.3.peg.1835"/>
<comment type="caution">
    <text evidence="2">Lacks conserved residue(s) required for the propagation of feature annotation.</text>
</comment>
<dbReference type="PROSITE" id="PS50110">
    <property type="entry name" value="RESPONSE_REGULATORY"/>
    <property type="match status" value="1"/>
</dbReference>
<evidence type="ECO:0000256" key="1">
    <source>
        <dbReference type="ARBA" id="ARBA00022553"/>
    </source>
</evidence>
<dbReference type="GO" id="GO:0000155">
    <property type="term" value="F:phosphorelay sensor kinase activity"/>
    <property type="evidence" value="ECO:0007669"/>
    <property type="project" value="TreeGrafter"/>
</dbReference>
<dbReference type="Proteomes" id="UP000064967">
    <property type="component" value="Chromosome"/>
</dbReference>
<accession>A0A0K1PNP9</accession>
<keyword evidence="4" id="KW-0675">Receptor</keyword>
<sequence length="151" mass="16283">MKDALTEAQAIAGGGLSRTSSLPGSVAPGTGRKTVMLVDQDAEMRARIRAQLESFYDIVEARDGMEALEIAPTLPSLAMIVSETTMPRLDGFTLAKLVRNVPALKRVQIMFLSTRDSAQDVTQALVLGACQYVVKKTPVPEIVAKIRKIVV</sequence>
<dbReference type="InterPro" id="IPR011006">
    <property type="entry name" value="CheY-like_superfamily"/>
</dbReference>
<dbReference type="PANTHER" id="PTHR43547:SF2">
    <property type="entry name" value="HYBRID SIGNAL TRANSDUCTION HISTIDINE KINASE C"/>
    <property type="match status" value="1"/>
</dbReference>
<evidence type="ECO:0000259" key="3">
    <source>
        <dbReference type="PROSITE" id="PS50110"/>
    </source>
</evidence>
<dbReference type="KEGG" id="llu:AKJ09_01817"/>
<reference evidence="4 5" key="1">
    <citation type="submission" date="2015-08" db="EMBL/GenBank/DDBJ databases">
        <authorList>
            <person name="Babu N.S."/>
            <person name="Beckwith C.J."/>
            <person name="Beseler K.G."/>
            <person name="Brison A."/>
            <person name="Carone J.V."/>
            <person name="Caskin T.P."/>
            <person name="Diamond M."/>
            <person name="Durham M.E."/>
            <person name="Foxe J.M."/>
            <person name="Go M."/>
            <person name="Henderson B.A."/>
            <person name="Jones I.B."/>
            <person name="McGettigan J.A."/>
            <person name="Micheletti S.J."/>
            <person name="Nasrallah M.E."/>
            <person name="Ortiz D."/>
            <person name="Piller C.R."/>
            <person name="Privatt S.R."/>
            <person name="Schneider S.L."/>
            <person name="Sharp S."/>
            <person name="Smith T.C."/>
            <person name="Stanton J.D."/>
            <person name="Ullery H.E."/>
            <person name="Wilson R.J."/>
            <person name="Serrano M.G."/>
            <person name="Buck G."/>
            <person name="Lee V."/>
            <person name="Wang Y."/>
            <person name="Carvalho R."/>
            <person name="Voegtly L."/>
            <person name="Shi R."/>
            <person name="Duckworth R."/>
            <person name="Johnson A."/>
            <person name="Loviza R."/>
            <person name="Walstead R."/>
            <person name="Shah Z."/>
            <person name="Kiflezghi M."/>
            <person name="Wade K."/>
            <person name="Ball S.L."/>
            <person name="Bradley K.W."/>
            <person name="Asai D.J."/>
            <person name="Bowman C.A."/>
            <person name="Russell D.A."/>
            <person name="Pope W.H."/>
            <person name="Jacobs-Sera D."/>
            <person name="Hendrix R.W."/>
            <person name="Hatfull G.F."/>
        </authorList>
    </citation>
    <scope>NUCLEOTIDE SEQUENCE [LARGE SCALE GENOMIC DNA]</scope>
    <source>
        <strain evidence="4 5">DSM 27648</strain>
    </source>
</reference>
<dbReference type="STRING" id="1391654.AKJ09_01817"/>
<dbReference type="InterPro" id="IPR001789">
    <property type="entry name" value="Sig_transdc_resp-reg_receiver"/>
</dbReference>
<dbReference type="PANTHER" id="PTHR43547">
    <property type="entry name" value="TWO-COMPONENT HISTIDINE KINASE"/>
    <property type="match status" value="1"/>
</dbReference>
<dbReference type="Gene3D" id="3.40.50.2300">
    <property type="match status" value="1"/>
</dbReference>
<dbReference type="SMART" id="SM00448">
    <property type="entry name" value="REC"/>
    <property type="match status" value="1"/>
</dbReference>
<dbReference type="Pfam" id="PF00072">
    <property type="entry name" value="Response_reg"/>
    <property type="match status" value="1"/>
</dbReference>
<dbReference type="AlphaFoldDB" id="A0A0K1PNP9"/>
<organism evidence="4 5">
    <name type="scientific">Labilithrix luteola</name>
    <dbReference type="NCBI Taxonomy" id="1391654"/>
    <lineage>
        <taxon>Bacteria</taxon>
        <taxon>Pseudomonadati</taxon>
        <taxon>Myxococcota</taxon>
        <taxon>Polyangia</taxon>
        <taxon>Polyangiales</taxon>
        <taxon>Labilitrichaceae</taxon>
        <taxon>Labilithrix</taxon>
    </lineage>
</organism>
<evidence type="ECO:0000256" key="2">
    <source>
        <dbReference type="PROSITE-ProRule" id="PRU00169"/>
    </source>
</evidence>